<organism evidence="3 4">
    <name type="scientific">Gigaspora margarita</name>
    <dbReference type="NCBI Taxonomy" id="4874"/>
    <lineage>
        <taxon>Eukaryota</taxon>
        <taxon>Fungi</taxon>
        <taxon>Fungi incertae sedis</taxon>
        <taxon>Mucoromycota</taxon>
        <taxon>Glomeromycotina</taxon>
        <taxon>Glomeromycetes</taxon>
        <taxon>Diversisporales</taxon>
        <taxon>Gigasporaceae</taxon>
        <taxon>Gigaspora</taxon>
    </lineage>
</organism>
<accession>A0ABN7XN49</accession>
<gene>
    <name evidence="3" type="ORF">GMARGA_LOCUS45042</name>
</gene>
<reference evidence="3 4" key="1">
    <citation type="submission" date="2021-06" db="EMBL/GenBank/DDBJ databases">
        <authorList>
            <person name="Kallberg Y."/>
            <person name="Tangrot J."/>
            <person name="Rosling A."/>
        </authorList>
    </citation>
    <scope>NUCLEOTIDE SEQUENCE [LARGE SCALE GENOMIC DNA]</scope>
    <source>
        <strain evidence="3 4">120-4 pot B 10/14</strain>
    </source>
</reference>
<dbReference type="Proteomes" id="UP000789901">
    <property type="component" value="Unassembled WGS sequence"/>
</dbReference>
<dbReference type="EMBL" id="CAJVQB010157407">
    <property type="protein sequence ID" value="CAG8856221.1"/>
    <property type="molecule type" value="Genomic_DNA"/>
</dbReference>
<evidence type="ECO:0000313" key="3">
    <source>
        <dbReference type="EMBL" id="CAG8856221.1"/>
    </source>
</evidence>
<feature type="domain" description="DDE-1" evidence="2">
    <location>
        <begin position="1"/>
        <end position="101"/>
    </location>
</feature>
<feature type="compositionally biased region" description="Acidic residues" evidence="1">
    <location>
        <begin position="117"/>
        <end position="165"/>
    </location>
</feature>
<protein>
    <submittedName>
        <fullName evidence="3">2319_t:CDS:1</fullName>
    </submittedName>
</protein>
<dbReference type="InterPro" id="IPR004875">
    <property type="entry name" value="DDE_SF_endonuclease_dom"/>
</dbReference>
<evidence type="ECO:0000259" key="2">
    <source>
        <dbReference type="Pfam" id="PF03184"/>
    </source>
</evidence>
<comment type="caution">
    <text evidence="3">The sequence shown here is derived from an EMBL/GenBank/DDBJ whole genome shotgun (WGS) entry which is preliminary data.</text>
</comment>
<sequence>MLVLDSFSAHITDRAKALFRSGNTDLAVIPGGLTGMYQPLDVSINKPFKDKLRKCWHRWMSNGGNGLTKKGNLKRADLNTVCCWVLNTWEDISEDIIIRSFKKCGISNCLSGKSDKDSEEEDSDENDEDSDENDEDSDEYEDENSDETGDEDSNENEYEDSDENE</sequence>
<proteinExistence type="predicted"/>
<evidence type="ECO:0000256" key="1">
    <source>
        <dbReference type="SAM" id="MobiDB-lite"/>
    </source>
</evidence>
<feature type="non-terminal residue" evidence="3">
    <location>
        <position position="165"/>
    </location>
</feature>
<dbReference type="Pfam" id="PF03184">
    <property type="entry name" value="DDE_1"/>
    <property type="match status" value="1"/>
</dbReference>
<feature type="region of interest" description="Disordered" evidence="1">
    <location>
        <begin position="111"/>
        <end position="165"/>
    </location>
</feature>
<evidence type="ECO:0000313" key="4">
    <source>
        <dbReference type="Proteomes" id="UP000789901"/>
    </source>
</evidence>
<keyword evidence="4" id="KW-1185">Reference proteome</keyword>
<name>A0ABN7XN49_GIGMA</name>
<feature type="non-terminal residue" evidence="3">
    <location>
        <position position="1"/>
    </location>
</feature>